<feature type="region of interest" description="Disordered" evidence="1">
    <location>
        <begin position="23"/>
        <end position="47"/>
    </location>
</feature>
<evidence type="ECO:0000259" key="2">
    <source>
        <dbReference type="PROSITE" id="PS50235"/>
    </source>
</evidence>
<dbReference type="Proteomes" id="UP000621168">
    <property type="component" value="Unassembled WGS sequence"/>
</dbReference>
<reference evidence="3" key="1">
    <citation type="submission" date="2019-09" db="EMBL/GenBank/DDBJ databases">
        <title>Bird 10,000 Genomes (B10K) Project - Family phase.</title>
        <authorList>
            <person name="Zhang G."/>
        </authorList>
    </citation>
    <scope>NUCLEOTIDE SEQUENCE</scope>
    <source>
        <strain evidence="3">B10K-CU-031-40</strain>
    </source>
</reference>
<dbReference type="OrthoDB" id="73004at2759"/>
<gene>
    <name evidence="3" type="primary">Usp33</name>
    <name evidence="3" type="ORF">CORCRI_R09668</name>
</gene>
<keyword evidence="4" id="KW-1185">Reference proteome</keyword>
<feature type="non-terminal residue" evidence="3">
    <location>
        <position position="1"/>
    </location>
</feature>
<organism evidence="3 4">
    <name type="scientific">Corythaeola cristata</name>
    <name type="common">Great blue turaco</name>
    <dbReference type="NCBI Taxonomy" id="103954"/>
    <lineage>
        <taxon>Eukaryota</taxon>
        <taxon>Metazoa</taxon>
        <taxon>Chordata</taxon>
        <taxon>Craniata</taxon>
        <taxon>Vertebrata</taxon>
        <taxon>Euteleostomi</taxon>
        <taxon>Archelosauria</taxon>
        <taxon>Archosauria</taxon>
        <taxon>Dinosauria</taxon>
        <taxon>Saurischia</taxon>
        <taxon>Theropoda</taxon>
        <taxon>Coelurosauria</taxon>
        <taxon>Aves</taxon>
        <taxon>Neognathae</taxon>
        <taxon>Neoaves</taxon>
        <taxon>Otidimorphae</taxon>
        <taxon>Musophagiformes</taxon>
        <taxon>Musophagidae</taxon>
        <taxon>Corythaeola</taxon>
    </lineage>
</organism>
<feature type="non-terminal residue" evidence="3">
    <location>
        <position position="199"/>
    </location>
</feature>
<evidence type="ECO:0000313" key="3">
    <source>
        <dbReference type="EMBL" id="NXC20249.1"/>
    </source>
</evidence>
<sequence>DAQEFLRCLMDLLHEELKEPVVELEDAQPMSVEESMEEDKSQPDVGFQPCESCGTCDKTESDTIFKPVLEDPAETTMLIQDDDNNSVVSKDWQKEKISSNKLKRANSMEDLEKDTNAVSDTTEFLNNQGTVKVQIHSRFSGNQNPLYLDLLSAFYFCHFIVSTVSSPKRKKRKKYRSVISDIFDGTIISTVQCLTCDRV</sequence>
<dbReference type="Gene3D" id="3.90.70.10">
    <property type="entry name" value="Cysteine proteinases"/>
    <property type="match status" value="1"/>
</dbReference>
<dbReference type="AlphaFoldDB" id="A0A851LQ36"/>
<keyword evidence="3" id="KW-0378">Hydrolase</keyword>
<dbReference type="GO" id="GO:0004843">
    <property type="term" value="F:cysteine-type deubiquitinase activity"/>
    <property type="evidence" value="ECO:0007669"/>
    <property type="project" value="InterPro"/>
</dbReference>
<dbReference type="Pfam" id="PF00443">
    <property type="entry name" value="UCH"/>
    <property type="match status" value="1"/>
</dbReference>
<protein>
    <submittedName>
        <fullName evidence="3">UBP33 hydrolase</fullName>
    </submittedName>
</protein>
<dbReference type="InterPro" id="IPR038765">
    <property type="entry name" value="Papain-like_cys_pep_sf"/>
</dbReference>
<evidence type="ECO:0000256" key="1">
    <source>
        <dbReference type="SAM" id="MobiDB-lite"/>
    </source>
</evidence>
<comment type="caution">
    <text evidence="3">The sequence shown here is derived from an EMBL/GenBank/DDBJ whole genome shotgun (WGS) entry which is preliminary data.</text>
</comment>
<evidence type="ECO:0000313" key="4">
    <source>
        <dbReference type="Proteomes" id="UP000621168"/>
    </source>
</evidence>
<accession>A0A851LQ36</accession>
<dbReference type="InterPro" id="IPR001394">
    <property type="entry name" value="Peptidase_C19_UCH"/>
</dbReference>
<feature type="domain" description="USP" evidence="2">
    <location>
        <begin position="1"/>
        <end position="199"/>
    </location>
</feature>
<dbReference type="GO" id="GO:0016579">
    <property type="term" value="P:protein deubiquitination"/>
    <property type="evidence" value="ECO:0007669"/>
    <property type="project" value="InterPro"/>
</dbReference>
<dbReference type="SUPFAM" id="SSF54001">
    <property type="entry name" value="Cysteine proteinases"/>
    <property type="match status" value="1"/>
</dbReference>
<dbReference type="PROSITE" id="PS50235">
    <property type="entry name" value="USP_3"/>
    <property type="match status" value="1"/>
</dbReference>
<dbReference type="InterPro" id="IPR028889">
    <property type="entry name" value="USP"/>
</dbReference>
<proteinExistence type="predicted"/>
<name>A0A851LQ36_CORCR</name>
<dbReference type="EMBL" id="WBMX01006262">
    <property type="protein sequence ID" value="NXC20249.1"/>
    <property type="molecule type" value="Genomic_DNA"/>
</dbReference>